<sequence length="122" mass="14603">MLYIQRIYDHEQDYQAYRVLVDRMWPRGISKINAKLDSWNKEIAPSPKLRKWFGHDPEKFAKFRELYLKELAKNPVMPEFIATIKQKLNENDVTLLYGAKDTQHNQAVILKEFLNKELHQTN</sequence>
<evidence type="ECO:0008006" key="3">
    <source>
        <dbReference type="Google" id="ProtNLM"/>
    </source>
</evidence>
<gene>
    <name evidence="1" type="ORF">IV43_GL000285</name>
</gene>
<accession>A0A0R2JU56</accession>
<dbReference type="AlphaFoldDB" id="A0A0R2JU56"/>
<dbReference type="RefSeq" id="WP_010497541.1">
    <property type="nucleotide sequence ID" value="NZ_JQBK01000117.1"/>
</dbReference>
<reference evidence="1 2" key="1">
    <citation type="journal article" date="2015" name="Genome Announc.">
        <title>Expanding the biotechnology potential of lactobacilli through comparative genomics of 213 strains and associated genera.</title>
        <authorList>
            <person name="Sun Z."/>
            <person name="Harris H.M."/>
            <person name="McCann A."/>
            <person name="Guo C."/>
            <person name="Argimon S."/>
            <person name="Zhang W."/>
            <person name="Yang X."/>
            <person name="Jeffery I.B."/>
            <person name="Cooney J.C."/>
            <person name="Kagawa T.F."/>
            <person name="Liu W."/>
            <person name="Song Y."/>
            <person name="Salvetti E."/>
            <person name="Wrobel A."/>
            <person name="Rasinkangas P."/>
            <person name="Parkhill J."/>
            <person name="Rea M.C."/>
            <person name="O'Sullivan O."/>
            <person name="Ritari J."/>
            <person name="Douillard F.P."/>
            <person name="Paul Ross R."/>
            <person name="Yang R."/>
            <person name="Briner A.E."/>
            <person name="Felis G.E."/>
            <person name="de Vos W.M."/>
            <person name="Barrangou R."/>
            <person name="Klaenhammer T.R."/>
            <person name="Caufield P.W."/>
            <person name="Cui Y."/>
            <person name="Zhang H."/>
            <person name="O'Toole P.W."/>
        </authorList>
    </citation>
    <scope>NUCLEOTIDE SEQUENCE [LARGE SCALE GENOMIC DNA]</scope>
    <source>
        <strain evidence="1 2">DSM 15353</strain>
    </source>
</reference>
<dbReference type="Pfam" id="PF22752">
    <property type="entry name" value="DUF488-N3i"/>
    <property type="match status" value="1"/>
</dbReference>
<proteinExistence type="predicted"/>
<comment type="caution">
    <text evidence="1">The sequence shown here is derived from an EMBL/GenBank/DDBJ whole genome shotgun (WGS) entry which is preliminary data.</text>
</comment>
<dbReference type="PANTHER" id="PTHR36849">
    <property type="entry name" value="CYTOPLASMIC PROTEIN-RELATED"/>
    <property type="match status" value="1"/>
</dbReference>
<evidence type="ECO:0000313" key="1">
    <source>
        <dbReference type="EMBL" id="KRN80601.1"/>
    </source>
</evidence>
<dbReference type="PANTHER" id="PTHR36849:SF1">
    <property type="entry name" value="CYTOPLASMIC PROTEIN"/>
    <property type="match status" value="1"/>
</dbReference>
<evidence type="ECO:0000313" key="2">
    <source>
        <dbReference type="Proteomes" id="UP000051491"/>
    </source>
</evidence>
<organism evidence="1 2">
    <name type="scientific">Ligilactobacillus acidipiscis</name>
    <dbReference type="NCBI Taxonomy" id="89059"/>
    <lineage>
        <taxon>Bacteria</taxon>
        <taxon>Bacillati</taxon>
        <taxon>Bacillota</taxon>
        <taxon>Bacilli</taxon>
        <taxon>Lactobacillales</taxon>
        <taxon>Lactobacillaceae</taxon>
        <taxon>Ligilactobacillus</taxon>
    </lineage>
</organism>
<dbReference type="PATRIC" id="fig|89059.3.peg.289"/>
<name>A0A0R2JU56_9LACO</name>
<dbReference type="Proteomes" id="UP000051491">
    <property type="component" value="Unassembled WGS sequence"/>
</dbReference>
<protein>
    <recommendedName>
        <fullName evidence="3">Uroporphyrin-III c-methyltransferase</fullName>
    </recommendedName>
</protein>
<dbReference type="EMBL" id="JQBK01000117">
    <property type="protein sequence ID" value="KRN80601.1"/>
    <property type="molecule type" value="Genomic_DNA"/>
</dbReference>
<dbReference type="InterPro" id="IPR052552">
    <property type="entry name" value="YeaO-like"/>
</dbReference>
<dbReference type="OrthoDB" id="9790745at2"/>
<dbReference type="STRING" id="89059.LAC1533_2063"/>